<dbReference type="AlphaFoldDB" id="A0AAV1WU32"/>
<comment type="caution">
    <text evidence="1">The sequence shown here is derived from an EMBL/GenBank/DDBJ whole genome shotgun (WGS) entry which is preliminary data.</text>
</comment>
<sequence>MVVSTNFPDFASITGLNNNEYHITRGKVDENGDNPAWKAIGYEVSTYEKWTNTSNKRPLEKGVIETMHESDSTILQSSIVEPGIFVVLLTLTVHINMFALTVGV</sequence>
<evidence type="ECO:0000313" key="2">
    <source>
        <dbReference type="Proteomes" id="UP001497480"/>
    </source>
</evidence>
<proteinExistence type="predicted"/>
<dbReference type="Proteomes" id="UP001497480">
    <property type="component" value="Unassembled WGS sequence"/>
</dbReference>
<evidence type="ECO:0000313" key="1">
    <source>
        <dbReference type="EMBL" id="CAL0312945.1"/>
    </source>
</evidence>
<keyword evidence="2" id="KW-1185">Reference proteome</keyword>
<gene>
    <name evidence="1" type="ORF">LLUT_LOCUS14005</name>
</gene>
<reference evidence="1 2" key="1">
    <citation type="submission" date="2024-03" db="EMBL/GenBank/DDBJ databases">
        <authorList>
            <person name="Martinez-Hernandez J."/>
        </authorList>
    </citation>
    <scope>NUCLEOTIDE SEQUENCE [LARGE SCALE GENOMIC DNA]</scope>
</reference>
<protein>
    <submittedName>
        <fullName evidence="1">Uncharacterized protein</fullName>
    </submittedName>
</protein>
<name>A0AAV1WU32_LUPLU</name>
<dbReference type="EMBL" id="CAXHTB010000009">
    <property type="protein sequence ID" value="CAL0312945.1"/>
    <property type="molecule type" value="Genomic_DNA"/>
</dbReference>
<accession>A0AAV1WU32</accession>
<organism evidence="1 2">
    <name type="scientific">Lupinus luteus</name>
    <name type="common">European yellow lupine</name>
    <dbReference type="NCBI Taxonomy" id="3873"/>
    <lineage>
        <taxon>Eukaryota</taxon>
        <taxon>Viridiplantae</taxon>
        <taxon>Streptophyta</taxon>
        <taxon>Embryophyta</taxon>
        <taxon>Tracheophyta</taxon>
        <taxon>Spermatophyta</taxon>
        <taxon>Magnoliopsida</taxon>
        <taxon>eudicotyledons</taxon>
        <taxon>Gunneridae</taxon>
        <taxon>Pentapetalae</taxon>
        <taxon>rosids</taxon>
        <taxon>fabids</taxon>
        <taxon>Fabales</taxon>
        <taxon>Fabaceae</taxon>
        <taxon>Papilionoideae</taxon>
        <taxon>50 kb inversion clade</taxon>
        <taxon>genistoids sensu lato</taxon>
        <taxon>core genistoids</taxon>
        <taxon>Genisteae</taxon>
        <taxon>Lupinus</taxon>
    </lineage>
</organism>